<gene>
    <name evidence="5" type="ORF">SD1D_2087</name>
</gene>
<dbReference type="GO" id="GO:0043565">
    <property type="term" value="F:sequence-specific DNA binding"/>
    <property type="evidence" value="ECO:0007669"/>
    <property type="project" value="InterPro"/>
</dbReference>
<dbReference type="InterPro" id="IPR018060">
    <property type="entry name" value="HTH_AraC"/>
</dbReference>
<organism evidence="5 6">
    <name type="scientific">Herbinix luporum</name>
    <dbReference type="NCBI Taxonomy" id="1679721"/>
    <lineage>
        <taxon>Bacteria</taxon>
        <taxon>Bacillati</taxon>
        <taxon>Bacillota</taxon>
        <taxon>Clostridia</taxon>
        <taxon>Lachnospirales</taxon>
        <taxon>Lachnospiraceae</taxon>
        <taxon>Herbinix</taxon>
    </lineage>
</organism>
<dbReference type="SMART" id="SM00342">
    <property type="entry name" value="HTH_ARAC"/>
    <property type="match status" value="1"/>
</dbReference>
<dbReference type="GO" id="GO:0003700">
    <property type="term" value="F:DNA-binding transcription factor activity"/>
    <property type="evidence" value="ECO:0007669"/>
    <property type="project" value="InterPro"/>
</dbReference>
<evidence type="ECO:0000256" key="3">
    <source>
        <dbReference type="ARBA" id="ARBA00023163"/>
    </source>
</evidence>
<dbReference type="Pfam" id="PF12833">
    <property type="entry name" value="HTH_18"/>
    <property type="match status" value="1"/>
</dbReference>
<dbReference type="InterPro" id="IPR009057">
    <property type="entry name" value="Homeodomain-like_sf"/>
</dbReference>
<keyword evidence="1" id="KW-0805">Transcription regulation</keyword>
<evidence type="ECO:0000256" key="2">
    <source>
        <dbReference type="ARBA" id="ARBA00023125"/>
    </source>
</evidence>
<dbReference type="EMBL" id="LN879430">
    <property type="protein sequence ID" value="CUH93623.1"/>
    <property type="molecule type" value="Genomic_DNA"/>
</dbReference>
<evidence type="ECO:0000313" key="6">
    <source>
        <dbReference type="Proteomes" id="UP000196053"/>
    </source>
</evidence>
<proteinExistence type="predicted"/>
<dbReference type="PANTHER" id="PTHR43280:SF2">
    <property type="entry name" value="HTH-TYPE TRANSCRIPTIONAL REGULATOR EXSA"/>
    <property type="match status" value="1"/>
</dbReference>
<reference evidence="6" key="1">
    <citation type="submission" date="2015-09" db="EMBL/GenBank/DDBJ databases">
        <authorList>
            <person name="Wibberg D."/>
        </authorList>
    </citation>
    <scope>NUCLEOTIDE SEQUENCE [LARGE SCALE GENOMIC DNA]</scope>
    <source>
        <strain evidence="6">SD1D</strain>
    </source>
</reference>
<dbReference type="InterPro" id="IPR018062">
    <property type="entry name" value="HTH_AraC-typ_CS"/>
</dbReference>
<keyword evidence="6" id="KW-1185">Reference proteome</keyword>
<protein>
    <recommendedName>
        <fullName evidence="4">HTH araC/xylS-type domain-containing protein</fullName>
    </recommendedName>
</protein>
<keyword evidence="2" id="KW-0238">DNA-binding</keyword>
<sequence>MVNSKVVHGLQKTNQDNICLFIQLNKALFENWQDKNQVYRFYLNSVKEKLKPKAPYCKFINTVARIGLESDGKSIANLYRMQALLYALVADLFEYVHYDIRQYANKSVLEEESDVLLKIIEYVEQHYLEDNITERLCHYIGMSEKTLYRFLKSHTNLTLKELIVNTKLERAQYLLTTTDKPISVIACESGFGNCKTFYRIYKKETGMTPTEYKQNGRPIEKNKKIQGYLDFNKREAIQLLKYYT</sequence>
<evidence type="ECO:0000256" key="1">
    <source>
        <dbReference type="ARBA" id="ARBA00023015"/>
    </source>
</evidence>
<dbReference type="AlphaFoldDB" id="A0A0K8J8I0"/>
<accession>A0A0K8J8I0</accession>
<dbReference type="PROSITE" id="PS01124">
    <property type="entry name" value="HTH_ARAC_FAMILY_2"/>
    <property type="match status" value="1"/>
</dbReference>
<evidence type="ECO:0000259" key="4">
    <source>
        <dbReference type="PROSITE" id="PS01124"/>
    </source>
</evidence>
<evidence type="ECO:0000313" key="5">
    <source>
        <dbReference type="EMBL" id="CUH93623.1"/>
    </source>
</evidence>
<dbReference type="RefSeq" id="WP_058258856.1">
    <property type="nucleotide sequence ID" value="NZ_LN879430.1"/>
</dbReference>
<dbReference type="PANTHER" id="PTHR43280">
    <property type="entry name" value="ARAC-FAMILY TRANSCRIPTIONAL REGULATOR"/>
    <property type="match status" value="1"/>
</dbReference>
<name>A0A0K8J8I0_9FIRM</name>
<feature type="domain" description="HTH araC/xylS-type" evidence="4">
    <location>
        <begin position="117"/>
        <end position="215"/>
    </location>
</feature>
<dbReference type="Gene3D" id="1.10.10.60">
    <property type="entry name" value="Homeodomain-like"/>
    <property type="match status" value="1"/>
</dbReference>
<dbReference type="PROSITE" id="PS00041">
    <property type="entry name" value="HTH_ARAC_FAMILY_1"/>
    <property type="match status" value="1"/>
</dbReference>
<dbReference type="KEGG" id="hsd:SD1D_2087"/>
<dbReference type="Proteomes" id="UP000196053">
    <property type="component" value="Chromosome I"/>
</dbReference>
<dbReference type="SUPFAM" id="SSF46689">
    <property type="entry name" value="Homeodomain-like"/>
    <property type="match status" value="1"/>
</dbReference>
<dbReference type="OrthoDB" id="9801721at2"/>
<keyword evidence="3" id="KW-0804">Transcription</keyword>